<evidence type="ECO:0000259" key="1">
    <source>
        <dbReference type="Pfam" id="PF05899"/>
    </source>
</evidence>
<feature type="domain" description="(S)-ureidoglycine aminohydrolase cupin" evidence="1">
    <location>
        <begin position="42"/>
        <end position="112"/>
    </location>
</feature>
<dbReference type="RefSeq" id="WP_136497951.1">
    <property type="nucleotide sequence ID" value="NZ_CP046052.1"/>
</dbReference>
<dbReference type="CDD" id="cd02227">
    <property type="entry name" value="cupin_TM1112-like"/>
    <property type="match status" value="1"/>
</dbReference>
<reference evidence="2 3" key="1">
    <citation type="submission" date="2019-11" db="EMBL/GenBank/DDBJ databases">
        <title>The genome sequence of Methylocystis heyeri.</title>
        <authorList>
            <person name="Oshkin I.Y."/>
            <person name="Miroshnikov K."/>
            <person name="Dedysh S.N."/>
        </authorList>
    </citation>
    <scope>NUCLEOTIDE SEQUENCE [LARGE SCALE GENOMIC DNA]</scope>
    <source>
        <strain evidence="2 3">H2</strain>
    </source>
</reference>
<dbReference type="SUPFAM" id="SSF51182">
    <property type="entry name" value="RmlC-like cupins"/>
    <property type="match status" value="1"/>
</dbReference>
<protein>
    <submittedName>
        <fullName evidence="2">DUF861 domain-containing protein</fullName>
    </submittedName>
</protein>
<dbReference type="OrthoDB" id="6877662at2"/>
<dbReference type="Pfam" id="PF05899">
    <property type="entry name" value="Cupin_3"/>
    <property type="match status" value="1"/>
</dbReference>
<accession>A0A6B8KJ71</accession>
<keyword evidence="3" id="KW-1185">Reference proteome</keyword>
<dbReference type="KEGG" id="mhey:H2LOC_016170"/>
<organism evidence="2 3">
    <name type="scientific">Methylocystis heyeri</name>
    <dbReference type="NCBI Taxonomy" id="391905"/>
    <lineage>
        <taxon>Bacteria</taxon>
        <taxon>Pseudomonadati</taxon>
        <taxon>Pseudomonadota</taxon>
        <taxon>Alphaproteobacteria</taxon>
        <taxon>Hyphomicrobiales</taxon>
        <taxon>Methylocystaceae</taxon>
        <taxon>Methylocystis</taxon>
    </lineage>
</organism>
<evidence type="ECO:0000313" key="2">
    <source>
        <dbReference type="EMBL" id="QGM47101.1"/>
    </source>
</evidence>
<dbReference type="PANTHER" id="PTHR40943">
    <property type="entry name" value="CYTOPLASMIC PROTEIN-RELATED"/>
    <property type="match status" value="1"/>
</dbReference>
<dbReference type="InterPro" id="IPR014710">
    <property type="entry name" value="RmlC-like_jellyroll"/>
</dbReference>
<dbReference type="Proteomes" id="UP000309061">
    <property type="component" value="Chromosome"/>
</dbReference>
<name>A0A6B8KJ71_9HYPH</name>
<dbReference type="EMBL" id="CP046052">
    <property type="protein sequence ID" value="QGM47101.1"/>
    <property type="molecule type" value="Genomic_DNA"/>
</dbReference>
<gene>
    <name evidence="2" type="ORF">H2LOC_016170</name>
</gene>
<dbReference type="InterPro" id="IPR008579">
    <property type="entry name" value="UGlyAH_Cupin_dom"/>
</dbReference>
<dbReference type="AlphaFoldDB" id="A0A6B8KJ71"/>
<dbReference type="PANTHER" id="PTHR40943:SF1">
    <property type="entry name" value="CYTOPLASMIC PROTEIN"/>
    <property type="match status" value="1"/>
</dbReference>
<proteinExistence type="predicted"/>
<evidence type="ECO:0000313" key="3">
    <source>
        <dbReference type="Proteomes" id="UP000309061"/>
    </source>
</evidence>
<dbReference type="Gene3D" id="2.60.120.10">
    <property type="entry name" value="Jelly Rolls"/>
    <property type="match status" value="1"/>
</dbReference>
<dbReference type="InterPro" id="IPR011051">
    <property type="entry name" value="RmlC_Cupin_sf"/>
</dbReference>
<sequence>MSEEKKIEFGSANGLALQPAPINPEWIREGAPVARNGLLSRSADGSAFTLIWDCTGGVFEWRYDIDETVFILEGSVTVSDGDRTVVLGQGDTVFFPAGTTALWRVESYVRKVAFCRRPPHRAYVVALETAKNILRALGLRKGDSSASAMFGEVA</sequence>